<dbReference type="EMBL" id="JBHTHU010000006">
    <property type="protein sequence ID" value="MFD0750783.1"/>
    <property type="molecule type" value="Genomic_DNA"/>
</dbReference>
<protein>
    <submittedName>
        <fullName evidence="2">Glycosyltransferase family 4 protein</fullName>
        <ecNumber evidence="2">2.4.-.-</ecNumber>
    </submittedName>
</protein>
<feature type="domain" description="Glycosyl transferase family 1" evidence="1">
    <location>
        <begin position="241"/>
        <end position="387"/>
    </location>
</feature>
<keyword evidence="3" id="KW-1185">Reference proteome</keyword>
<gene>
    <name evidence="2" type="ORF">ACFQZS_11575</name>
</gene>
<keyword evidence="2" id="KW-0808">Transferase</keyword>
<reference evidence="3" key="1">
    <citation type="journal article" date="2019" name="Int. J. Syst. Evol. Microbiol.">
        <title>The Global Catalogue of Microorganisms (GCM) 10K type strain sequencing project: providing services to taxonomists for standard genome sequencing and annotation.</title>
        <authorList>
            <consortium name="The Broad Institute Genomics Platform"/>
            <consortium name="The Broad Institute Genome Sequencing Center for Infectious Disease"/>
            <person name="Wu L."/>
            <person name="Ma J."/>
        </authorList>
    </citation>
    <scope>NUCLEOTIDE SEQUENCE [LARGE SCALE GENOMIC DNA]</scope>
    <source>
        <strain evidence="3">CCUG 63418</strain>
    </source>
</reference>
<dbReference type="Gene3D" id="3.40.50.2000">
    <property type="entry name" value="Glycogen Phosphorylase B"/>
    <property type="match status" value="2"/>
</dbReference>
<comment type="caution">
    <text evidence="2">The sequence shown here is derived from an EMBL/GenBank/DDBJ whole genome shotgun (WGS) entry which is preliminary data.</text>
</comment>
<sequence length="413" mass="47001">MLKILWFSLSPGLSATHVNNNYMGLGWLKALESNIQDKVDLSIAFYHHDDHEPFTLGNTRYFPVKRYKKGKVSEMLERITNSLESDRHIATFLKIIDEVKPDVIHVHGTETNYGLIQKYTDIPVVLSIQSIITVYHHKYFSTINHFHVRKYSRVKEFILFRSFNNVYRRFNKMAQRELDIYRHTKHVIGRTAWDKRVASILAPNAIYHHNDEVLRSGFYQKQWAASLNSKITLFTTNGPDIYKGIETLLHCALLLDMINISFEWRVAGLNVNDETVAIAAKVVGKPISKNIKFLGTVAEDDLITQMLQASIYVSTSHIENSPNSLCEAQILGMPCVTTNAGGTSTLIQDGKEGIVIQDGDPFVMAGAIVEMINDYKKAADYGRNSRKTALERHDPQKITNELLDIYNAVAQRN</sequence>
<dbReference type="GO" id="GO:0016757">
    <property type="term" value="F:glycosyltransferase activity"/>
    <property type="evidence" value="ECO:0007669"/>
    <property type="project" value="UniProtKB-KW"/>
</dbReference>
<name>A0ABW2YZZ0_9SPHI</name>
<evidence type="ECO:0000259" key="1">
    <source>
        <dbReference type="Pfam" id="PF00534"/>
    </source>
</evidence>
<evidence type="ECO:0000313" key="3">
    <source>
        <dbReference type="Proteomes" id="UP001596958"/>
    </source>
</evidence>
<evidence type="ECO:0000313" key="2">
    <source>
        <dbReference type="EMBL" id="MFD0750783.1"/>
    </source>
</evidence>
<dbReference type="Proteomes" id="UP001596958">
    <property type="component" value="Unassembled WGS sequence"/>
</dbReference>
<proteinExistence type="predicted"/>
<dbReference type="RefSeq" id="WP_377100353.1">
    <property type="nucleotide sequence ID" value="NZ_JBHTHU010000006.1"/>
</dbReference>
<keyword evidence="2" id="KW-0328">Glycosyltransferase</keyword>
<organism evidence="2 3">
    <name type="scientific">Mucilaginibacter calamicampi</name>
    <dbReference type="NCBI Taxonomy" id="1302352"/>
    <lineage>
        <taxon>Bacteria</taxon>
        <taxon>Pseudomonadati</taxon>
        <taxon>Bacteroidota</taxon>
        <taxon>Sphingobacteriia</taxon>
        <taxon>Sphingobacteriales</taxon>
        <taxon>Sphingobacteriaceae</taxon>
        <taxon>Mucilaginibacter</taxon>
    </lineage>
</organism>
<dbReference type="CDD" id="cd03801">
    <property type="entry name" value="GT4_PimA-like"/>
    <property type="match status" value="1"/>
</dbReference>
<accession>A0ABW2YZZ0</accession>
<dbReference type="InterPro" id="IPR050194">
    <property type="entry name" value="Glycosyltransferase_grp1"/>
</dbReference>
<dbReference type="Pfam" id="PF00534">
    <property type="entry name" value="Glycos_transf_1"/>
    <property type="match status" value="1"/>
</dbReference>
<dbReference type="EC" id="2.4.-.-" evidence="2"/>
<dbReference type="InterPro" id="IPR001296">
    <property type="entry name" value="Glyco_trans_1"/>
</dbReference>
<dbReference type="PANTHER" id="PTHR45947">
    <property type="entry name" value="SULFOQUINOVOSYL TRANSFERASE SQD2"/>
    <property type="match status" value="1"/>
</dbReference>
<dbReference type="SUPFAM" id="SSF53756">
    <property type="entry name" value="UDP-Glycosyltransferase/glycogen phosphorylase"/>
    <property type="match status" value="1"/>
</dbReference>
<dbReference type="PANTHER" id="PTHR45947:SF3">
    <property type="entry name" value="SULFOQUINOVOSYL TRANSFERASE SQD2"/>
    <property type="match status" value="1"/>
</dbReference>